<proteinExistence type="predicted"/>
<comment type="caution">
    <text evidence="2">The sequence shown here is derived from an EMBL/GenBank/DDBJ whole genome shotgun (WGS) entry which is preliminary data.</text>
</comment>
<keyword evidence="3" id="KW-1185">Reference proteome</keyword>
<dbReference type="Proteomes" id="UP000439903">
    <property type="component" value="Unassembled WGS sequence"/>
</dbReference>
<gene>
    <name evidence="2" type="ORF">F8M41_021387</name>
</gene>
<name>A0A8H4AGW7_GIGMA</name>
<protein>
    <submittedName>
        <fullName evidence="2">Uncharacterized protein</fullName>
    </submittedName>
</protein>
<reference evidence="2 3" key="1">
    <citation type="journal article" date="2019" name="Environ. Microbiol.">
        <title>At the nexus of three kingdoms: the genome of the mycorrhizal fungus Gigaspora margarita provides insights into plant, endobacterial and fungal interactions.</title>
        <authorList>
            <person name="Venice F."/>
            <person name="Ghignone S."/>
            <person name="Salvioli di Fossalunga A."/>
            <person name="Amselem J."/>
            <person name="Novero M."/>
            <person name="Xianan X."/>
            <person name="Sedzielewska Toro K."/>
            <person name="Morin E."/>
            <person name="Lipzen A."/>
            <person name="Grigoriev I.V."/>
            <person name="Henrissat B."/>
            <person name="Martin F.M."/>
            <person name="Bonfante P."/>
        </authorList>
    </citation>
    <scope>NUCLEOTIDE SEQUENCE [LARGE SCALE GENOMIC DNA]</scope>
    <source>
        <strain evidence="2 3">BEG34</strain>
    </source>
</reference>
<accession>A0A8H4AGW7</accession>
<dbReference type="AlphaFoldDB" id="A0A8H4AGW7"/>
<evidence type="ECO:0000313" key="2">
    <source>
        <dbReference type="EMBL" id="KAF0493530.1"/>
    </source>
</evidence>
<evidence type="ECO:0000313" key="3">
    <source>
        <dbReference type="Proteomes" id="UP000439903"/>
    </source>
</evidence>
<sequence length="90" mass="10426">MIQESYLFEDDENDGNDSENNDSESDDDDFVISNHQVIVVINDVVDLNHQAFNLADDSYILNEENNISDIAMNEVHEFDLEKLIQDQNFE</sequence>
<feature type="compositionally biased region" description="Acidic residues" evidence="1">
    <location>
        <begin position="7"/>
        <end position="29"/>
    </location>
</feature>
<dbReference type="EMBL" id="WTPW01000623">
    <property type="protein sequence ID" value="KAF0493530.1"/>
    <property type="molecule type" value="Genomic_DNA"/>
</dbReference>
<dbReference type="OrthoDB" id="2469813at2759"/>
<evidence type="ECO:0000256" key="1">
    <source>
        <dbReference type="SAM" id="MobiDB-lite"/>
    </source>
</evidence>
<feature type="region of interest" description="Disordered" evidence="1">
    <location>
        <begin position="1"/>
        <end position="29"/>
    </location>
</feature>
<organism evidence="2 3">
    <name type="scientific">Gigaspora margarita</name>
    <dbReference type="NCBI Taxonomy" id="4874"/>
    <lineage>
        <taxon>Eukaryota</taxon>
        <taxon>Fungi</taxon>
        <taxon>Fungi incertae sedis</taxon>
        <taxon>Mucoromycota</taxon>
        <taxon>Glomeromycotina</taxon>
        <taxon>Glomeromycetes</taxon>
        <taxon>Diversisporales</taxon>
        <taxon>Gigasporaceae</taxon>
        <taxon>Gigaspora</taxon>
    </lineage>
</organism>